<feature type="region of interest" description="Disordered" evidence="1">
    <location>
        <begin position="1"/>
        <end position="20"/>
    </location>
</feature>
<evidence type="ECO:0000313" key="2">
    <source>
        <dbReference type="EMBL" id="KAK7485473.1"/>
    </source>
</evidence>
<reference evidence="2 3" key="1">
    <citation type="journal article" date="2023" name="Sci. Data">
        <title>Genome assembly of the Korean intertidal mud-creeper Batillaria attramentaria.</title>
        <authorList>
            <person name="Patra A.K."/>
            <person name="Ho P.T."/>
            <person name="Jun S."/>
            <person name="Lee S.J."/>
            <person name="Kim Y."/>
            <person name="Won Y.J."/>
        </authorList>
    </citation>
    <scope>NUCLEOTIDE SEQUENCE [LARGE SCALE GENOMIC DNA]</scope>
    <source>
        <strain evidence="2">Wonlab-2016</strain>
    </source>
</reference>
<accession>A0ABD0KED2</accession>
<comment type="caution">
    <text evidence="2">The sequence shown here is derived from an EMBL/GenBank/DDBJ whole genome shotgun (WGS) entry which is preliminary data.</text>
</comment>
<sequence>MTRALSGEHAGTENGMLGGAADGSEVVRQEDKVSAVGDDLIRVCGHRFPFENSSFGMCERTAYALFPLLNTDATMPFAHLTPRVVWFFDDRINSLRAAIIYPP</sequence>
<name>A0ABD0KED2_9CAEN</name>
<gene>
    <name evidence="2" type="ORF">BaRGS_00023283</name>
</gene>
<proteinExistence type="predicted"/>
<organism evidence="2 3">
    <name type="scientific">Batillaria attramentaria</name>
    <dbReference type="NCBI Taxonomy" id="370345"/>
    <lineage>
        <taxon>Eukaryota</taxon>
        <taxon>Metazoa</taxon>
        <taxon>Spiralia</taxon>
        <taxon>Lophotrochozoa</taxon>
        <taxon>Mollusca</taxon>
        <taxon>Gastropoda</taxon>
        <taxon>Caenogastropoda</taxon>
        <taxon>Sorbeoconcha</taxon>
        <taxon>Cerithioidea</taxon>
        <taxon>Batillariidae</taxon>
        <taxon>Batillaria</taxon>
    </lineage>
</organism>
<dbReference type="EMBL" id="JACVVK020000194">
    <property type="protein sequence ID" value="KAK7485473.1"/>
    <property type="molecule type" value="Genomic_DNA"/>
</dbReference>
<keyword evidence="3" id="KW-1185">Reference proteome</keyword>
<protein>
    <submittedName>
        <fullName evidence="2">Uncharacterized protein</fullName>
    </submittedName>
</protein>
<dbReference type="Proteomes" id="UP001519460">
    <property type="component" value="Unassembled WGS sequence"/>
</dbReference>
<dbReference type="AlphaFoldDB" id="A0ABD0KED2"/>
<evidence type="ECO:0000256" key="1">
    <source>
        <dbReference type="SAM" id="MobiDB-lite"/>
    </source>
</evidence>
<evidence type="ECO:0000313" key="3">
    <source>
        <dbReference type="Proteomes" id="UP001519460"/>
    </source>
</evidence>